<reference evidence="6 7" key="1">
    <citation type="submission" date="2016-10" db="EMBL/GenBank/DDBJ databases">
        <authorList>
            <person name="de Groot N.N."/>
        </authorList>
    </citation>
    <scope>NUCLEOTIDE SEQUENCE [LARGE SCALE GENOMIC DNA]</scope>
    <source>
        <strain evidence="6 7">CPCC 202699</strain>
    </source>
</reference>
<evidence type="ECO:0000259" key="5">
    <source>
        <dbReference type="Pfam" id="PF17668"/>
    </source>
</evidence>
<dbReference type="SUPFAM" id="SSF55729">
    <property type="entry name" value="Acyl-CoA N-acyltransferases (Nat)"/>
    <property type="match status" value="1"/>
</dbReference>
<evidence type="ECO:0000313" key="7">
    <source>
        <dbReference type="Proteomes" id="UP000199515"/>
    </source>
</evidence>
<dbReference type="NCBIfam" id="NF002367">
    <property type="entry name" value="PRK01346.1-4"/>
    <property type="match status" value="1"/>
</dbReference>
<dbReference type="InterPro" id="IPR025559">
    <property type="entry name" value="Eis_dom"/>
</dbReference>
<feature type="active site" description="Proton acceptor; via carboxylate" evidence="3">
    <location>
        <position position="403"/>
    </location>
</feature>
<dbReference type="InterPro" id="IPR016181">
    <property type="entry name" value="Acyl_CoA_acyltransferase"/>
</dbReference>
<evidence type="ECO:0000256" key="3">
    <source>
        <dbReference type="HAMAP-Rule" id="MF_01812"/>
    </source>
</evidence>
<dbReference type="PANTHER" id="PTHR37817:SF1">
    <property type="entry name" value="N-ACETYLTRANSFERASE EIS"/>
    <property type="match status" value="1"/>
</dbReference>
<keyword evidence="7" id="KW-1185">Reference proteome</keyword>
<dbReference type="EMBL" id="FNON01000005">
    <property type="protein sequence ID" value="SDY46667.1"/>
    <property type="molecule type" value="Genomic_DNA"/>
</dbReference>
<organism evidence="6 7">
    <name type="scientific">Amycolatopsis xylanica</name>
    <dbReference type="NCBI Taxonomy" id="589385"/>
    <lineage>
        <taxon>Bacteria</taxon>
        <taxon>Bacillati</taxon>
        <taxon>Actinomycetota</taxon>
        <taxon>Actinomycetes</taxon>
        <taxon>Pseudonocardiales</taxon>
        <taxon>Pseudonocardiaceae</taxon>
        <taxon>Amycolatopsis</taxon>
    </lineage>
</organism>
<dbReference type="GO" id="GO:0030649">
    <property type="term" value="P:aminoglycoside antibiotic catabolic process"/>
    <property type="evidence" value="ECO:0007669"/>
    <property type="project" value="TreeGrafter"/>
</dbReference>
<feature type="domain" description="Eis-like acetyltransferase" evidence="5">
    <location>
        <begin position="182"/>
        <end position="292"/>
    </location>
</feature>
<dbReference type="Gene3D" id="3.40.630.30">
    <property type="match status" value="2"/>
</dbReference>
<keyword evidence="1 3" id="KW-0808">Transferase</keyword>
<gene>
    <name evidence="6" type="ORF">SAMN05421504_105640</name>
</gene>
<accession>A0A1H3K387</accession>
<dbReference type="InterPro" id="IPR041380">
    <property type="entry name" value="Acetyltransf_17"/>
</dbReference>
<keyword evidence="2 3" id="KW-0012">Acyltransferase</keyword>
<dbReference type="RefSeq" id="WP_091292984.1">
    <property type="nucleotide sequence ID" value="NZ_FNON01000005.1"/>
</dbReference>
<comment type="similarity">
    <text evidence="3">Belongs to the acetyltransferase Eis family.</text>
</comment>
<dbReference type="Proteomes" id="UP000199515">
    <property type="component" value="Unassembled WGS sequence"/>
</dbReference>
<dbReference type="Gene3D" id="3.30.1050.10">
    <property type="entry name" value="SCP2 sterol-binding domain"/>
    <property type="match status" value="1"/>
</dbReference>
<feature type="binding site" evidence="3">
    <location>
        <begin position="83"/>
        <end position="85"/>
    </location>
    <ligand>
        <name>acetyl-CoA</name>
        <dbReference type="ChEBI" id="CHEBI:57288"/>
    </ligand>
</feature>
<comment type="subunit">
    <text evidence="3">Homohexamer; trimer of dimers.</text>
</comment>
<dbReference type="Pfam" id="PF13527">
    <property type="entry name" value="Acetyltransf_9"/>
    <property type="match status" value="1"/>
</dbReference>
<protein>
    <submittedName>
        <fullName evidence="6">Predicted acetyltransferase</fullName>
    </submittedName>
</protein>
<feature type="active site" description="Proton donor" evidence="3">
    <location>
        <position position="124"/>
    </location>
</feature>
<dbReference type="GO" id="GO:0034069">
    <property type="term" value="F:aminoglycoside N-acetyltransferase activity"/>
    <property type="evidence" value="ECO:0007669"/>
    <property type="project" value="TreeGrafter"/>
</dbReference>
<evidence type="ECO:0000313" key="6">
    <source>
        <dbReference type="EMBL" id="SDY46667.1"/>
    </source>
</evidence>
<dbReference type="Pfam" id="PF13530">
    <property type="entry name" value="SCP2_2"/>
    <property type="match status" value="1"/>
</dbReference>
<dbReference type="SUPFAM" id="SSF55718">
    <property type="entry name" value="SCP-like"/>
    <property type="match status" value="1"/>
</dbReference>
<feature type="binding site" evidence="3">
    <location>
        <begin position="119"/>
        <end position="120"/>
    </location>
    <ligand>
        <name>acetyl-CoA</name>
        <dbReference type="ChEBI" id="CHEBI:57288"/>
    </ligand>
</feature>
<feature type="domain" description="Enhanced intracellular survival protein" evidence="4">
    <location>
        <begin position="303"/>
        <end position="399"/>
    </location>
</feature>
<dbReference type="HAMAP" id="MF_01812">
    <property type="entry name" value="Eis"/>
    <property type="match status" value="1"/>
</dbReference>
<proteinExistence type="inferred from homology"/>
<name>A0A1H3K387_9PSEU</name>
<evidence type="ECO:0000259" key="4">
    <source>
        <dbReference type="Pfam" id="PF13530"/>
    </source>
</evidence>
<dbReference type="PANTHER" id="PTHR37817">
    <property type="entry name" value="N-ACETYLTRANSFERASE EIS"/>
    <property type="match status" value="1"/>
</dbReference>
<dbReference type="InterPro" id="IPR036527">
    <property type="entry name" value="SCP2_sterol-bd_dom_sf"/>
</dbReference>
<dbReference type="STRING" id="589385.SAMN05421504_105640"/>
<dbReference type="OrthoDB" id="8399956at2"/>
<sequence length="403" mass="44057">MSEYVVRAVAEGEERATRDVLGRALHRPPVSDEHWARIAPAWTAEGKFAAFDGDEPIGVTSSFTTEMLVPGGRRLPFAAVDGVGVRADWTRRGVLTELMAAQLTDFVGRGQVLAGLHASEATIYGRYGYGAAARGQIFAIDRAKVRWRADAPRPGRVRLLGDADALTIVPALFRSIGSLRPGNIARPDHWWLNDHDTRVLDGHRVAVHYGRDGADGFATFVTATERAPVLAEWRTTMQVRELHAANPAALAGLWRFLLSVDLVQTAYANVRPMDDTLPAMLEDPRACRTTAIEDELWLRLLDVPAALDARAYGQAEPVVIEVADRHLIANSGAYRVTPDGASRTDAPADVRLDIETLGMLYLGGWRPSLLARAGRIEVFDAEAPARLDALFQTAAEPWCGTHF</sequence>
<feature type="binding site" evidence="3">
    <location>
        <begin position="91"/>
        <end position="96"/>
    </location>
    <ligand>
        <name>acetyl-CoA</name>
        <dbReference type="ChEBI" id="CHEBI:57288"/>
    </ligand>
</feature>
<evidence type="ECO:0000256" key="2">
    <source>
        <dbReference type="ARBA" id="ARBA00023315"/>
    </source>
</evidence>
<dbReference type="InterPro" id="IPR022902">
    <property type="entry name" value="NAcTrfase_Eis"/>
</dbReference>
<dbReference type="Pfam" id="PF17668">
    <property type="entry name" value="Acetyltransf_17"/>
    <property type="match status" value="1"/>
</dbReference>
<dbReference type="InterPro" id="IPR051554">
    <property type="entry name" value="Acetyltransferase_Eis"/>
</dbReference>
<evidence type="ECO:0000256" key="1">
    <source>
        <dbReference type="ARBA" id="ARBA00022679"/>
    </source>
</evidence>
<dbReference type="AlphaFoldDB" id="A0A1H3K387"/>